<name>A0A5B8CT66_9PROT</name>
<keyword evidence="13 16" id="KW-0173">Coenzyme A biosynthesis</keyword>
<comment type="cofactor">
    <cofactor evidence="16">
        <name>NH4(+)</name>
        <dbReference type="ChEBI" id="CHEBI:28938"/>
    </cofactor>
    <cofactor evidence="16">
        <name>K(+)</name>
        <dbReference type="ChEBI" id="CHEBI:29103"/>
    </cofactor>
    <text evidence="16">A monovalent cation. Ammonium or potassium.</text>
</comment>
<keyword evidence="12 16" id="KW-0630">Potassium</keyword>
<dbReference type="PANTHER" id="PTHR34265:SF1">
    <property type="entry name" value="TYPE III PANTOTHENATE KINASE"/>
    <property type="match status" value="1"/>
</dbReference>
<reference evidence="18" key="1">
    <citation type="journal article" date="2019" name="ISME J.">
        <title>Evolution in action: habitat transition from sediment to the pelagial leads to genome streamlining in Methylophilaceae.</title>
        <authorList>
            <person name="Salcher M."/>
            <person name="Schaefle D."/>
            <person name="Kaspar M."/>
            <person name="Neuenschwander S.M."/>
            <person name="Ghai R."/>
        </authorList>
    </citation>
    <scope>NUCLEOTIDE SEQUENCE [LARGE SCALE GENOMIC DNA]</scope>
    <source>
        <strain evidence="18">MMS-M-51</strain>
    </source>
</reference>
<comment type="cofactor">
    <cofactor evidence="2">
        <name>K(+)</name>
        <dbReference type="ChEBI" id="CHEBI:29103"/>
    </cofactor>
</comment>
<feature type="binding site" evidence="16">
    <location>
        <position position="183"/>
    </location>
    <ligand>
        <name>substrate</name>
    </ligand>
</feature>
<dbReference type="Pfam" id="PF03309">
    <property type="entry name" value="Pan_kinase"/>
    <property type="match status" value="1"/>
</dbReference>
<evidence type="ECO:0000256" key="9">
    <source>
        <dbReference type="ARBA" id="ARBA00022741"/>
    </source>
</evidence>
<feature type="binding site" evidence="16">
    <location>
        <begin position="6"/>
        <end position="13"/>
    </location>
    <ligand>
        <name>ATP</name>
        <dbReference type="ChEBI" id="CHEBI:30616"/>
    </ligand>
</feature>
<dbReference type="PANTHER" id="PTHR34265">
    <property type="entry name" value="TYPE III PANTOTHENATE KINASE"/>
    <property type="match status" value="1"/>
</dbReference>
<dbReference type="GO" id="GO:0015937">
    <property type="term" value="P:coenzyme A biosynthetic process"/>
    <property type="evidence" value="ECO:0007669"/>
    <property type="project" value="UniProtKB-UniRule"/>
</dbReference>
<keyword evidence="7 16" id="KW-0963">Cytoplasm</keyword>
<evidence type="ECO:0000313" key="18">
    <source>
        <dbReference type="Proteomes" id="UP000311008"/>
    </source>
</evidence>
<evidence type="ECO:0000256" key="4">
    <source>
        <dbReference type="ARBA" id="ARBA00005225"/>
    </source>
</evidence>
<dbReference type="EC" id="2.7.1.33" evidence="6 16"/>
<evidence type="ECO:0000256" key="12">
    <source>
        <dbReference type="ARBA" id="ARBA00022958"/>
    </source>
</evidence>
<dbReference type="GO" id="GO:0005524">
    <property type="term" value="F:ATP binding"/>
    <property type="evidence" value="ECO:0007669"/>
    <property type="project" value="UniProtKB-UniRule"/>
</dbReference>
<evidence type="ECO:0000256" key="10">
    <source>
        <dbReference type="ARBA" id="ARBA00022777"/>
    </source>
</evidence>
<evidence type="ECO:0000256" key="15">
    <source>
        <dbReference type="ARBA" id="ARBA00040883"/>
    </source>
</evidence>
<dbReference type="InterPro" id="IPR004619">
    <property type="entry name" value="Type_III_PanK"/>
</dbReference>
<comment type="similarity">
    <text evidence="14 16">Belongs to the type III pantothenate kinase family.</text>
</comment>
<organism evidence="17 18">
    <name type="scientific">Methylophilus medardicus</name>
    <dbReference type="NCBI Taxonomy" id="2588534"/>
    <lineage>
        <taxon>Bacteria</taxon>
        <taxon>Pseudomonadati</taxon>
        <taxon>Pseudomonadota</taxon>
        <taxon>Betaproteobacteria</taxon>
        <taxon>Nitrosomonadales</taxon>
        <taxon>Methylophilaceae</taxon>
        <taxon>Methylophilus</taxon>
    </lineage>
</organism>
<evidence type="ECO:0000256" key="1">
    <source>
        <dbReference type="ARBA" id="ARBA00001206"/>
    </source>
</evidence>
<evidence type="ECO:0000313" key="17">
    <source>
        <dbReference type="EMBL" id="QDC44487.1"/>
    </source>
</evidence>
<accession>A0A5B8CT66</accession>
<dbReference type="NCBIfam" id="TIGR00671">
    <property type="entry name" value="baf"/>
    <property type="match status" value="1"/>
</dbReference>
<dbReference type="InterPro" id="IPR043129">
    <property type="entry name" value="ATPase_NBD"/>
</dbReference>
<evidence type="ECO:0000256" key="2">
    <source>
        <dbReference type="ARBA" id="ARBA00001958"/>
    </source>
</evidence>
<comment type="function">
    <text evidence="16">Catalyzes the phosphorylation of pantothenate (Pan), the first step in CoA biosynthesis.</text>
</comment>
<dbReference type="EMBL" id="CP040946">
    <property type="protein sequence ID" value="QDC44487.1"/>
    <property type="molecule type" value="Genomic_DNA"/>
</dbReference>
<evidence type="ECO:0000256" key="16">
    <source>
        <dbReference type="HAMAP-Rule" id="MF_01274"/>
    </source>
</evidence>
<keyword evidence="18" id="KW-1185">Reference proteome</keyword>
<dbReference type="Proteomes" id="UP000311008">
    <property type="component" value="Chromosome"/>
</dbReference>
<dbReference type="HAMAP" id="MF_01274">
    <property type="entry name" value="Pantothen_kinase_3"/>
    <property type="match status" value="1"/>
</dbReference>
<dbReference type="UniPathway" id="UPA00241">
    <property type="reaction ID" value="UER00352"/>
</dbReference>
<feature type="binding site" evidence="16">
    <location>
        <position position="126"/>
    </location>
    <ligand>
        <name>ATP</name>
        <dbReference type="ChEBI" id="CHEBI:30616"/>
    </ligand>
</feature>
<dbReference type="OrthoDB" id="9781305at2"/>
<protein>
    <recommendedName>
        <fullName evidence="15 16">Type III pantothenate kinase</fullName>
        <ecNumber evidence="6 16">2.7.1.33</ecNumber>
    </recommendedName>
    <alternativeName>
        <fullName evidence="16">PanK-III</fullName>
    </alternativeName>
    <alternativeName>
        <fullName evidence="16">Pantothenic acid kinase</fullName>
    </alternativeName>
</protein>
<evidence type="ECO:0000256" key="14">
    <source>
        <dbReference type="ARBA" id="ARBA00038036"/>
    </source>
</evidence>
<evidence type="ECO:0000256" key="7">
    <source>
        <dbReference type="ARBA" id="ARBA00022490"/>
    </source>
</evidence>
<comment type="subunit">
    <text evidence="5 16">Homodimer.</text>
</comment>
<dbReference type="Gene3D" id="3.30.420.40">
    <property type="match status" value="2"/>
</dbReference>
<comment type="caution">
    <text evidence="16">Lacks conserved residue(s) required for the propagation of feature annotation.</text>
</comment>
<evidence type="ECO:0000256" key="11">
    <source>
        <dbReference type="ARBA" id="ARBA00022840"/>
    </source>
</evidence>
<feature type="binding site" evidence="16">
    <location>
        <position position="94"/>
    </location>
    <ligand>
        <name>substrate</name>
    </ligand>
</feature>
<gene>
    <name evidence="16" type="primary">coaX</name>
    <name evidence="17" type="ORF">FIU01_08085</name>
</gene>
<keyword evidence="10 16" id="KW-0418">Kinase</keyword>
<comment type="catalytic activity">
    <reaction evidence="1 16">
        <text>(R)-pantothenate + ATP = (R)-4'-phosphopantothenate + ADP + H(+)</text>
        <dbReference type="Rhea" id="RHEA:16373"/>
        <dbReference type="ChEBI" id="CHEBI:10986"/>
        <dbReference type="ChEBI" id="CHEBI:15378"/>
        <dbReference type="ChEBI" id="CHEBI:29032"/>
        <dbReference type="ChEBI" id="CHEBI:30616"/>
        <dbReference type="ChEBI" id="CHEBI:456216"/>
        <dbReference type="EC" id="2.7.1.33"/>
    </reaction>
</comment>
<dbReference type="GO" id="GO:0004594">
    <property type="term" value="F:pantothenate kinase activity"/>
    <property type="evidence" value="ECO:0007669"/>
    <property type="project" value="UniProtKB-UniRule"/>
</dbReference>
<dbReference type="RefSeq" id="WP_140003818.1">
    <property type="nucleotide sequence ID" value="NZ_CP040946.1"/>
</dbReference>
<sequence>MRLLIDAGNTRTKWAWCPAQPSDDASWEINALDNTQWLQGGKAAQRLQQAVAEAEHISLSLVAGPQWLQPLSALTPRLQCIQPPATALGLHNAYHRPAQLGSDRWCSLVAVWRQYGQSALIATAGTALTLDALVVSDAAAKFIGGTIQPGLRLMWQSLQQGAAQLDYAYPAAPSPAPGFALDSQQAMWLGCLQALAASVASQFERLQALGDCHPLLVLSGGDAQLLHAYLPQALAVQAIIVDNLVLKGLAYLAEEIDQ</sequence>
<keyword evidence="9 16" id="KW-0547">Nucleotide-binding</keyword>
<keyword evidence="8 16" id="KW-0808">Transferase</keyword>
<feature type="active site" description="Proton acceptor" evidence="16">
    <location>
        <position position="103"/>
    </location>
</feature>
<keyword evidence="11 16" id="KW-0067">ATP-binding</keyword>
<evidence type="ECO:0000256" key="8">
    <source>
        <dbReference type="ARBA" id="ARBA00022679"/>
    </source>
</evidence>
<evidence type="ECO:0000256" key="6">
    <source>
        <dbReference type="ARBA" id="ARBA00012102"/>
    </source>
</evidence>
<dbReference type="KEGG" id="mmec:FIU01_08085"/>
<dbReference type="AlphaFoldDB" id="A0A5B8CT66"/>
<evidence type="ECO:0000256" key="3">
    <source>
        <dbReference type="ARBA" id="ARBA00004496"/>
    </source>
</evidence>
<dbReference type="SUPFAM" id="SSF53067">
    <property type="entry name" value="Actin-like ATPase domain"/>
    <property type="match status" value="2"/>
</dbReference>
<evidence type="ECO:0000256" key="13">
    <source>
        <dbReference type="ARBA" id="ARBA00022993"/>
    </source>
</evidence>
<dbReference type="CDD" id="cd24015">
    <property type="entry name" value="ASKHA_NBD_PanK-III"/>
    <property type="match status" value="1"/>
</dbReference>
<comment type="subcellular location">
    <subcellularLocation>
        <location evidence="3 16">Cytoplasm</location>
    </subcellularLocation>
</comment>
<feature type="binding site" evidence="16">
    <location>
        <begin position="101"/>
        <end position="104"/>
    </location>
    <ligand>
        <name>substrate</name>
    </ligand>
</feature>
<dbReference type="GO" id="GO:0005737">
    <property type="term" value="C:cytoplasm"/>
    <property type="evidence" value="ECO:0007669"/>
    <property type="project" value="UniProtKB-SubCell"/>
</dbReference>
<evidence type="ECO:0000256" key="5">
    <source>
        <dbReference type="ARBA" id="ARBA00011738"/>
    </source>
</evidence>
<comment type="pathway">
    <text evidence="4 16">Cofactor biosynthesis; coenzyme A biosynthesis; CoA from (R)-pantothenate: step 1/5.</text>
</comment>
<proteinExistence type="inferred from homology"/>